<evidence type="ECO:0000256" key="5">
    <source>
        <dbReference type="ARBA" id="ARBA00023163"/>
    </source>
</evidence>
<gene>
    <name evidence="8" type="ORF">SAMN05660845_1548</name>
</gene>
<dbReference type="GO" id="GO:0016987">
    <property type="term" value="F:sigma factor activity"/>
    <property type="evidence" value="ECO:0007669"/>
    <property type="project" value="UniProtKB-KW"/>
</dbReference>
<evidence type="ECO:0000313" key="9">
    <source>
        <dbReference type="Proteomes" id="UP000199604"/>
    </source>
</evidence>
<keyword evidence="3" id="KW-0731">Sigma factor</keyword>
<dbReference type="Gene3D" id="1.10.10.10">
    <property type="entry name" value="Winged helix-like DNA-binding domain superfamily/Winged helix DNA-binding domain"/>
    <property type="match status" value="1"/>
</dbReference>
<dbReference type="PANTHER" id="PTHR43133:SF62">
    <property type="entry name" value="RNA POLYMERASE SIGMA FACTOR SIGZ"/>
    <property type="match status" value="1"/>
</dbReference>
<dbReference type="Gene3D" id="1.10.1740.10">
    <property type="match status" value="1"/>
</dbReference>
<keyword evidence="5" id="KW-0804">Transcription</keyword>
<dbReference type="EMBL" id="FOJT01000004">
    <property type="protein sequence ID" value="SFB09156.1"/>
    <property type="molecule type" value="Genomic_DNA"/>
</dbReference>
<dbReference type="SUPFAM" id="SSF88659">
    <property type="entry name" value="Sigma3 and sigma4 domains of RNA polymerase sigma factors"/>
    <property type="match status" value="1"/>
</dbReference>
<dbReference type="CDD" id="cd06171">
    <property type="entry name" value="Sigma70_r4"/>
    <property type="match status" value="1"/>
</dbReference>
<dbReference type="Pfam" id="PF04542">
    <property type="entry name" value="Sigma70_r2"/>
    <property type="match status" value="1"/>
</dbReference>
<feature type="domain" description="RNA polymerase sigma-70 region 4" evidence="7">
    <location>
        <begin position="130"/>
        <end position="175"/>
    </location>
</feature>
<dbReference type="SUPFAM" id="SSF88946">
    <property type="entry name" value="Sigma2 domain of RNA polymerase sigma factors"/>
    <property type="match status" value="1"/>
</dbReference>
<comment type="similarity">
    <text evidence="1">Belongs to the sigma-70 factor family. ECF subfamily.</text>
</comment>
<evidence type="ECO:0000256" key="1">
    <source>
        <dbReference type="ARBA" id="ARBA00010641"/>
    </source>
</evidence>
<dbReference type="GO" id="GO:0003677">
    <property type="term" value="F:DNA binding"/>
    <property type="evidence" value="ECO:0007669"/>
    <property type="project" value="UniProtKB-KW"/>
</dbReference>
<accession>A0A1I0Y8S3</accession>
<keyword evidence="4" id="KW-0238">DNA-binding</keyword>
<dbReference type="InterPro" id="IPR036388">
    <property type="entry name" value="WH-like_DNA-bd_sf"/>
</dbReference>
<evidence type="ECO:0000256" key="2">
    <source>
        <dbReference type="ARBA" id="ARBA00023015"/>
    </source>
</evidence>
<keyword evidence="2" id="KW-0805">Transcription regulation</keyword>
<dbReference type="InterPro" id="IPR013325">
    <property type="entry name" value="RNA_pol_sigma_r2"/>
</dbReference>
<evidence type="ECO:0000259" key="7">
    <source>
        <dbReference type="Pfam" id="PF04545"/>
    </source>
</evidence>
<evidence type="ECO:0000256" key="3">
    <source>
        <dbReference type="ARBA" id="ARBA00023082"/>
    </source>
</evidence>
<dbReference type="InterPro" id="IPR014284">
    <property type="entry name" value="RNA_pol_sigma-70_dom"/>
</dbReference>
<evidence type="ECO:0000256" key="4">
    <source>
        <dbReference type="ARBA" id="ARBA00023125"/>
    </source>
</evidence>
<dbReference type="InterPro" id="IPR007630">
    <property type="entry name" value="RNA_pol_sigma70_r4"/>
</dbReference>
<dbReference type="STRING" id="498292.SAMN05660845_1548"/>
<dbReference type="InterPro" id="IPR039425">
    <property type="entry name" value="RNA_pol_sigma-70-like"/>
</dbReference>
<organism evidence="8 9">
    <name type="scientific">Flavobacterium swingsii</name>
    <dbReference type="NCBI Taxonomy" id="498292"/>
    <lineage>
        <taxon>Bacteria</taxon>
        <taxon>Pseudomonadati</taxon>
        <taxon>Bacteroidota</taxon>
        <taxon>Flavobacteriia</taxon>
        <taxon>Flavobacteriales</taxon>
        <taxon>Flavobacteriaceae</taxon>
        <taxon>Flavobacterium</taxon>
    </lineage>
</organism>
<evidence type="ECO:0000313" key="8">
    <source>
        <dbReference type="EMBL" id="SFB09156.1"/>
    </source>
</evidence>
<dbReference type="Pfam" id="PF04545">
    <property type="entry name" value="Sigma70_r4"/>
    <property type="match status" value="1"/>
</dbReference>
<protein>
    <submittedName>
        <fullName evidence="8">RNA polymerase sigma-70 factor, ECF subfamily</fullName>
    </submittedName>
</protein>
<sequence>MREKIVYNHDDLVILIKNRDQKAFAYLYDNYAKAIFGVIHSIIEDVEESEDILQKTFLKIWDNFDSYDTSKGRLYTWMLNISRNMSIDYKRSKHNKNKIQNTNQNVYTLNNLTTEEDSLDTIGLKKVVGKLKSEHLILIELAYYKGYTQEEISKELDIPIGTVKTRMRKALLILRGQLKEKTQVQ</sequence>
<dbReference type="NCBIfam" id="TIGR02937">
    <property type="entry name" value="sigma70-ECF"/>
    <property type="match status" value="1"/>
</dbReference>
<feature type="domain" description="RNA polymerase sigma-70 region 2" evidence="6">
    <location>
        <begin position="27"/>
        <end position="93"/>
    </location>
</feature>
<dbReference type="RefSeq" id="WP_244148515.1">
    <property type="nucleotide sequence ID" value="NZ_FOJT01000004.1"/>
</dbReference>
<dbReference type="Proteomes" id="UP000199604">
    <property type="component" value="Unassembled WGS sequence"/>
</dbReference>
<reference evidence="9" key="1">
    <citation type="submission" date="2016-10" db="EMBL/GenBank/DDBJ databases">
        <authorList>
            <person name="Varghese N."/>
            <person name="Submissions S."/>
        </authorList>
    </citation>
    <scope>NUCLEOTIDE SEQUENCE [LARGE SCALE GENOMIC DNA]</scope>
    <source>
        <strain evidence="9">DSM 21789</strain>
    </source>
</reference>
<keyword evidence="9" id="KW-1185">Reference proteome</keyword>
<dbReference type="InterPro" id="IPR007627">
    <property type="entry name" value="RNA_pol_sigma70_r2"/>
</dbReference>
<evidence type="ECO:0000259" key="6">
    <source>
        <dbReference type="Pfam" id="PF04542"/>
    </source>
</evidence>
<dbReference type="PANTHER" id="PTHR43133">
    <property type="entry name" value="RNA POLYMERASE ECF-TYPE SIGMA FACTO"/>
    <property type="match status" value="1"/>
</dbReference>
<dbReference type="AlphaFoldDB" id="A0A1I0Y8S3"/>
<dbReference type="InterPro" id="IPR013324">
    <property type="entry name" value="RNA_pol_sigma_r3/r4-like"/>
</dbReference>
<name>A0A1I0Y8S3_9FLAO</name>
<dbReference type="GO" id="GO:0006352">
    <property type="term" value="P:DNA-templated transcription initiation"/>
    <property type="evidence" value="ECO:0007669"/>
    <property type="project" value="InterPro"/>
</dbReference>
<proteinExistence type="inferred from homology"/>